<proteinExistence type="predicted"/>
<evidence type="ECO:0000313" key="2">
    <source>
        <dbReference type="EMBL" id="KAK7583682.1"/>
    </source>
</evidence>
<dbReference type="EMBL" id="JBBCAQ010000032">
    <property type="protein sequence ID" value="KAK7583682.1"/>
    <property type="molecule type" value="Genomic_DNA"/>
</dbReference>
<evidence type="ECO:0000313" key="3">
    <source>
        <dbReference type="Proteomes" id="UP001367676"/>
    </source>
</evidence>
<feature type="compositionally biased region" description="Basic and acidic residues" evidence="1">
    <location>
        <begin position="1"/>
        <end position="22"/>
    </location>
</feature>
<feature type="region of interest" description="Disordered" evidence="1">
    <location>
        <begin position="1"/>
        <end position="60"/>
    </location>
</feature>
<feature type="region of interest" description="Disordered" evidence="1">
    <location>
        <begin position="259"/>
        <end position="298"/>
    </location>
</feature>
<feature type="region of interest" description="Disordered" evidence="1">
    <location>
        <begin position="100"/>
        <end position="130"/>
    </location>
</feature>
<sequence>MVDENVNKNERERERERERDRNSGVAKTGSSSSLKKKKKKKKKPTASIPPPGIGRVVAAGPKGNQTCAPASAFGLGLVALRHLVAAVPIRISAADHAVAIRPPPPSAPATREFGSPSGGRSEWPRQRSSLIRWTKRKSRRRLKFHHQALPAEYKDHYAAKLRLDARGAKSAPAPPPFLADRTIRRRRGSGSNGAASRLRSSVRYGDLPYMGEMTLEKAAPRRGRKPNKADICELIFKNYGTTVLDEPLNLCLRDLQRGSATAERRSTASTAARSQETQRRQLGRQVKRKGRKSTAREKLEKTFEERGFLIQTQQLESAQGATYCKFRQLRKFTRYLFRSWRHHLPGDVVSSSQA</sequence>
<feature type="region of interest" description="Disordered" evidence="1">
    <location>
        <begin position="168"/>
        <end position="199"/>
    </location>
</feature>
<protein>
    <submittedName>
        <fullName evidence="2">Uncharacterized protein</fullName>
    </submittedName>
</protein>
<dbReference type="AlphaFoldDB" id="A0AAN9Y279"/>
<gene>
    <name evidence="2" type="ORF">V9T40_004645</name>
</gene>
<organism evidence="2 3">
    <name type="scientific">Parthenolecanium corni</name>
    <dbReference type="NCBI Taxonomy" id="536013"/>
    <lineage>
        <taxon>Eukaryota</taxon>
        <taxon>Metazoa</taxon>
        <taxon>Ecdysozoa</taxon>
        <taxon>Arthropoda</taxon>
        <taxon>Hexapoda</taxon>
        <taxon>Insecta</taxon>
        <taxon>Pterygota</taxon>
        <taxon>Neoptera</taxon>
        <taxon>Paraneoptera</taxon>
        <taxon>Hemiptera</taxon>
        <taxon>Sternorrhyncha</taxon>
        <taxon>Coccoidea</taxon>
        <taxon>Coccidae</taxon>
        <taxon>Parthenolecanium</taxon>
    </lineage>
</organism>
<reference evidence="2 3" key="1">
    <citation type="submission" date="2024-03" db="EMBL/GenBank/DDBJ databases">
        <title>Adaptation during the transition from Ophiocordyceps entomopathogen to insect associate is accompanied by gene loss and intensified selection.</title>
        <authorList>
            <person name="Ward C.M."/>
            <person name="Onetto C.A."/>
            <person name="Borneman A.R."/>
        </authorList>
    </citation>
    <scope>NUCLEOTIDE SEQUENCE [LARGE SCALE GENOMIC DNA]</scope>
    <source>
        <strain evidence="2">AWRI1</strain>
        <tissue evidence="2">Single Adult Female</tissue>
    </source>
</reference>
<comment type="caution">
    <text evidence="2">The sequence shown here is derived from an EMBL/GenBank/DDBJ whole genome shotgun (WGS) entry which is preliminary data.</text>
</comment>
<name>A0AAN9Y279_9HEMI</name>
<dbReference type="Proteomes" id="UP001367676">
    <property type="component" value="Unassembled WGS sequence"/>
</dbReference>
<feature type="compositionally biased region" description="Basic residues" evidence="1">
    <location>
        <begin position="281"/>
        <end position="293"/>
    </location>
</feature>
<feature type="compositionally biased region" description="Basic residues" evidence="1">
    <location>
        <begin position="34"/>
        <end position="44"/>
    </location>
</feature>
<evidence type="ECO:0000256" key="1">
    <source>
        <dbReference type="SAM" id="MobiDB-lite"/>
    </source>
</evidence>
<keyword evidence="3" id="KW-1185">Reference proteome</keyword>
<accession>A0AAN9Y279</accession>